<name>A0A6J5DP72_9BURK</name>
<dbReference type="FunFam" id="3.40.50.300:FF:000042">
    <property type="entry name" value="Maltose/maltodextrin ABC transporter, ATP-binding protein"/>
    <property type="match status" value="1"/>
</dbReference>
<keyword evidence="1" id="KW-0813">Transport</keyword>
<dbReference type="GO" id="GO:0140359">
    <property type="term" value="F:ABC-type transporter activity"/>
    <property type="evidence" value="ECO:0007669"/>
    <property type="project" value="InterPro"/>
</dbReference>
<dbReference type="SMART" id="SM00382">
    <property type="entry name" value="AAA"/>
    <property type="match status" value="1"/>
</dbReference>
<keyword evidence="5 9" id="KW-0067">ATP-binding</keyword>
<proteinExistence type="predicted"/>
<dbReference type="Gene3D" id="3.40.50.300">
    <property type="entry name" value="P-loop containing nucleotide triphosphate hydrolases"/>
    <property type="match status" value="1"/>
</dbReference>
<dbReference type="InterPro" id="IPR003439">
    <property type="entry name" value="ABC_transporter-like_ATP-bd"/>
</dbReference>
<dbReference type="InterPro" id="IPR027417">
    <property type="entry name" value="P-loop_NTPase"/>
</dbReference>
<dbReference type="InterPro" id="IPR015855">
    <property type="entry name" value="ABC_transpr_MalK-like"/>
</dbReference>
<dbReference type="InterPro" id="IPR047641">
    <property type="entry name" value="ABC_transpr_MalK/UgpC-like"/>
</dbReference>
<dbReference type="Proteomes" id="UP000494329">
    <property type="component" value="Unassembled WGS sequence"/>
</dbReference>
<dbReference type="PANTHER" id="PTHR43875">
    <property type="entry name" value="MALTODEXTRIN IMPORT ATP-BINDING PROTEIN MSMX"/>
    <property type="match status" value="1"/>
</dbReference>
<evidence type="ECO:0000256" key="7">
    <source>
        <dbReference type="ARBA" id="ARBA00023136"/>
    </source>
</evidence>
<dbReference type="InterPro" id="IPR003593">
    <property type="entry name" value="AAA+_ATPase"/>
</dbReference>
<dbReference type="EMBL" id="CADIKF010000012">
    <property type="protein sequence ID" value="CAB3754785.1"/>
    <property type="molecule type" value="Genomic_DNA"/>
</dbReference>
<dbReference type="Pfam" id="PF08402">
    <property type="entry name" value="TOBE_2"/>
    <property type="match status" value="1"/>
</dbReference>
<dbReference type="Gene3D" id="2.40.50.140">
    <property type="entry name" value="Nucleic acid-binding proteins"/>
    <property type="match status" value="1"/>
</dbReference>
<dbReference type="GO" id="GO:0016887">
    <property type="term" value="F:ATP hydrolysis activity"/>
    <property type="evidence" value="ECO:0007669"/>
    <property type="project" value="InterPro"/>
</dbReference>
<dbReference type="InterPro" id="IPR013611">
    <property type="entry name" value="Transp-assoc_OB_typ2"/>
</dbReference>
<dbReference type="GO" id="GO:0055052">
    <property type="term" value="C:ATP-binding cassette (ABC) transporter complex, substrate-binding subunit-containing"/>
    <property type="evidence" value="ECO:0007669"/>
    <property type="project" value="TreeGrafter"/>
</dbReference>
<evidence type="ECO:0000256" key="3">
    <source>
        <dbReference type="ARBA" id="ARBA00022519"/>
    </source>
</evidence>
<evidence type="ECO:0000256" key="6">
    <source>
        <dbReference type="ARBA" id="ARBA00022967"/>
    </source>
</evidence>
<dbReference type="CDD" id="cd03301">
    <property type="entry name" value="ABC_MalK_N"/>
    <property type="match status" value="1"/>
</dbReference>
<dbReference type="InterPro" id="IPR017871">
    <property type="entry name" value="ABC_transporter-like_CS"/>
</dbReference>
<dbReference type="PROSITE" id="PS00211">
    <property type="entry name" value="ABC_TRANSPORTER_1"/>
    <property type="match status" value="1"/>
</dbReference>
<dbReference type="GO" id="GO:0005524">
    <property type="term" value="F:ATP binding"/>
    <property type="evidence" value="ECO:0007669"/>
    <property type="project" value="UniProtKB-KW"/>
</dbReference>
<dbReference type="InterPro" id="IPR012340">
    <property type="entry name" value="NA-bd_OB-fold"/>
</dbReference>
<evidence type="ECO:0000256" key="4">
    <source>
        <dbReference type="ARBA" id="ARBA00022741"/>
    </source>
</evidence>
<organism evidence="9 10">
    <name type="scientific">Paraburkholderia solisilvae</name>
    <dbReference type="NCBI Taxonomy" id="624376"/>
    <lineage>
        <taxon>Bacteria</taxon>
        <taxon>Pseudomonadati</taxon>
        <taxon>Pseudomonadota</taxon>
        <taxon>Betaproteobacteria</taxon>
        <taxon>Burkholderiales</taxon>
        <taxon>Burkholderiaceae</taxon>
        <taxon>Paraburkholderia</taxon>
    </lineage>
</organism>
<accession>A0A6J5DP72</accession>
<sequence>MSTIVLSNLHKRFGDFTAVRNTNLTVSTGRFVVLLGPSGCGKTTTLRMIAGLELPTSGHIHIDGEDVTALRARQRDIAFVFQMFALYPHMSVRNNIAFPLKNEGISRREIAARVESAARMLRIESMLDRKTGGLSGGDRQRVALGRAIVRHPKAFLMDEPLGTLDADFRELMCLELRKLHNALNATTVYVTHDQSEAMAMADDVVVMNQGEVLQSASPHEIYHFPATVFVGNFIGSPPMNFLPVDTGVEAGAEQVTLGGAPVPVPRSEASAAKALLGIRPEHIRLDEHGPLRGRVIADEYLGSHQVLVVDTSLGIVRVRVGKDDGRAAGSPVGLSFRKEHTLLYDAASGKLLPGSARQMVVNGNGDGNGKGGAYV</sequence>
<dbReference type="RefSeq" id="WP_175110764.1">
    <property type="nucleotide sequence ID" value="NZ_CADIKF010000012.1"/>
</dbReference>
<evidence type="ECO:0000256" key="2">
    <source>
        <dbReference type="ARBA" id="ARBA00022475"/>
    </source>
</evidence>
<evidence type="ECO:0000313" key="9">
    <source>
        <dbReference type="EMBL" id="CAB3754785.1"/>
    </source>
</evidence>
<keyword evidence="9" id="KW-0378">Hydrolase</keyword>
<dbReference type="GO" id="GO:0008643">
    <property type="term" value="P:carbohydrate transport"/>
    <property type="evidence" value="ECO:0007669"/>
    <property type="project" value="InterPro"/>
</dbReference>
<gene>
    <name evidence="9" type="primary">sugC</name>
    <name evidence="9" type="ORF">LMG29739_02029</name>
</gene>
<dbReference type="PANTHER" id="PTHR43875:SF15">
    <property type="entry name" value="TREHALOSE IMPORT ATP-BINDING PROTEIN SUGC"/>
    <property type="match status" value="1"/>
</dbReference>
<reference evidence="9 10" key="1">
    <citation type="submission" date="2020-04" db="EMBL/GenBank/DDBJ databases">
        <authorList>
            <person name="De Canck E."/>
        </authorList>
    </citation>
    <scope>NUCLEOTIDE SEQUENCE [LARGE SCALE GENOMIC DNA]</scope>
    <source>
        <strain evidence="9 10">LMG 29739</strain>
    </source>
</reference>
<keyword evidence="3" id="KW-0997">Cell inner membrane</keyword>
<evidence type="ECO:0000259" key="8">
    <source>
        <dbReference type="PROSITE" id="PS50893"/>
    </source>
</evidence>
<dbReference type="InterPro" id="IPR008995">
    <property type="entry name" value="Mo/tungstate-bd_C_term_dom"/>
</dbReference>
<evidence type="ECO:0000256" key="1">
    <source>
        <dbReference type="ARBA" id="ARBA00022448"/>
    </source>
</evidence>
<keyword evidence="2" id="KW-1003">Cell membrane</keyword>
<evidence type="ECO:0000256" key="5">
    <source>
        <dbReference type="ARBA" id="ARBA00022840"/>
    </source>
</evidence>
<dbReference type="SUPFAM" id="SSF50331">
    <property type="entry name" value="MOP-like"/>
    <property type="match status" value="1"/>
</dbReference>
<dbReference type="Pfam" id="PF00005">
    <property type="entry name" value="ABC_tran"/>
    <property type="match status" value="1"/>
</dbReference>
<keyword evidence="10" id="KW-1185">Reference proteome</keyword>
<dbReference type="EC" id="3.6.3.-" evidence="9"/>
<protein>
    <submittedName>
        <fullName evidence="9">Trehalose import ATP-binding protein SugC</fullName>
        <ecNumber evidence="9">3.6.3.-</ecNumber>
    </submittedName>
</protein>
<evidence type="ECO:0000313" key="10">
    <source>
        <dbReference type="Proteomes" id="UP000494329"/>
    </source>
</evidence>
<dbReference type="SUPFAM" id="SSF52540">
    <property type="entry name" value="P-loop containing nucleoside triphosphate hydrolases"/>
    <property type="match status" value="1"/>
</dbReference>
<keyword evidence="4" id="KW-0547">Nucleotide-binding</keyword>
<dbReference type="AlphaFoldDB" id="A0A6J5DP72"/>
<keyword evidence="7" id="KW-0472">Membrane</keyword>
<dbReference type="PROSITE" id="PS50893">
    <property type="entry name" value="ABC_TRANSPORTER_2"/>
    <property type="match status" value="1"/>
</dbReference>
<feature type="domain" description="ABC transporter" evidence="8">
    <location>
        <begin position="4"/>
        <end position="234"/>
    </location>
</feature>
<dbReference type="Gene3D" id="2.40.50.100">
    <property type="match status" value="1"/>
</dbReference>
<keyword evidence="6" id="KW-1278">Translocase</keyword>